<dbReference type="SUPFAM" id="SSF51905">
    <property type="entry name" value="FAD/NAD(P)-binding domain"/>
    <property type="match status" value="1"/>
</dbReference>
<dbReference type="GO" id="GO:0019622">
    <property type="term" value="P:3-(3-hydroxy)phenylpropionate catabolic process"/>
    <property type="evidence" value="ECO:0007669"/>
    <property type="project" value="TreeGrafter"/>
</dbReference>
<dbReference type="Gene3D" id="3.50.50.60">
    <property type="entry name" value="FAD/NAD(P)-binding domain"/>
    <property type="match status" value="1"/>
</dbReference>
<proteinExistence type="predicted"/>
<reference evidence="5 6" key="1">
    <citation type="submission" date="2017-03" db="EMBL/GenBank/DDBJ databases">
        <title>Genomes of endolithic fungi from Antarctica.</title>
        <authorList>
            <person name="Coleine C."/>
            <person name="Masonjones S."/>
            <person name="Stajich J.E."/>
        </authorList>
    </citation>
    <scope>NUCLEOTIDE SEQUENCE [LARGE SCALE GENOMIC DNA]</scope>
    <source>
        <strain evidence="5 6">CCFEE 6315</strain>
    </source>
</reference>
<evidence type="ECO:0000256" key="1">
    <source>
        <dbReference type="ARBA" id="ARBA00022630"/>
    </source>
</evidence>
<accession>A0A4U0TJN9</accession>
<dbReference type="GO" id="GO:0071949">
    <property type="term" value="F:FAD binding"/>
    <property type="evidence" value="ECO:0007669"/>
    <property type="project" value="InterPro"/>
</dbReference>
<evidence type="ECO:0000256" key="2">
    <source>
        <dbReference type="ARBA" id="ARBA00022827"/>
    </source>
</evidence>
<dbReference type="PANTHER" id="PTHR43476">
    <property type="entry name" value="3-(3-HYDROXY-PHENYL)PROPIONATE/3-HYDROXYCINNAMIC ACID HYDROXYLASE"/>
    <property type="match status" value="1"/>
</dbReference>
<evidence type="ECO:0000259" key="4">
    <source>
        <dbReference type="Pfam" id="PF01494"/>
    </source>
</evidence>
<dbReference type="AlphaFoldDB" id="A0A4U0TJN9"/>
<sequence>MPPNNTNDNGSPREDTTTVIICGGGPTGALLSALLGQLDVPNVILEREADITTDPRGIALDEDGIRCVQAVGMYERIHTQIALCHKMFFISGSDKNLHKTPFLTTDMTTSEGNTAHVGFVFHKQPELERALRDAITTLSSSTFRSQCTVQSISEDAERVVVEYVDGQGTLRKLSGAFLVGADGKTGYVRKKYLEPKGVKMERCEGTNYEEDWVALNWHITLPTPQTHPDFPLWQQGYTPVDVYDAFFPPNFRFLCNPARPSVCGRFGQPGDRLWRFEFVVAAGEDPTQMASDEETSKIIYPYITHSGAKYGLQNDIRFPVDCIQTLRSRPFNFLARSCNYWSLDRVVIVGDAAHVFPPFGGQGITSGFRDAMGLAWRLCHVYRQPQADHQKLLRGWYLERKQQLEQSLAATIRNGEFVTNGNFFRAFVRDWALWTLSLAPSWRRRVDKAGRVAARYKHQDGLPFIPENGGGVNLPQVYARPLDTAADGVTFTDDLVFGGQKKGIVQLLVLVECAEQVDQAIEEVKSVAELFGGLIREGEATLLVTDLAATFDQVRSRTGWTIARVASGKEFAQEEKLCANRPVPMHYNAQQIQETLRAKAKFVLVRADRFTYAACVDVEELRLALQALPGDLQGR</sequence>
<dbReference type="PANTHER" id="PTHR43476:SF3">
    <property type="entry name" value="FAD-BINDING MONOOXYGENASE"/>
    <property type="match status" value="1"/>
</dbReference>
<dbReference type="GO" id="GO:0008688">
    <property type="term" value="F:3-(3-hydroxyphenyl)propionate hydroxylase activity"/>
    <property type="evidence" value="ECO:0007669"/>
    <property type="project" value="TreeGrafter"/>
</dbReference>
<keyword evidence="3" id="KW-0560">Oxidoreductase</keyword>
<protein>
    <recommendedName>
        <fullName evidence="4">FAD-binding domain-containing protein</fullName>
    </recommendedName>
</protein>
<evidence type="ECO:0000313" key="6">
    <source>
        <dbReference type="Proteomes" id="UP000308549"/>
    </source>
</evidence>
<dbReference type="EMBL" id="NAJL01000090">
    <property type="protein sequence ID" value="TKA21977.1"/>
    <property type="molecule type" value="Genomic_DNA"/>
</dbReference>
<dbReference type="InterPro" id="IPR002938">
    <property type="entry name" value="FAD-bd"/>
</dbReference>
<dbReference type="InterPro" id="IPR036188">
    <property type="entry name" value="FAD/NAD-bd_sf"/>
</dbReference>
<feature type="domain" description="FAD-binding" evidence="4">
    <location>
        <begin position="17"/>
        <end position="200"/>
    </location>
</feature>
<name>A0A4U0TJN9_9PEZI</name>
<dbReference type="Gene3D" id="3.30.70.2450">
    <property type="match status" value="1"/>
</dbReference>
<keyword evidence="6" id="KW-1185">Reference proteome</keyword>
<evidence type="ECO:0000313" key="5">
    <source>
        <dbReference type="EMBL" id="TKA21977.1"/>
    </source>
</evidence>
<feature type="domain" description="FAD-binding" evidence="4">
    <location>
        <begin position="327"/>
        <end position="388"/>
    </location>
</feature>
<evidence type="ECO:0000256" key="3">
    <source>
        <dbReference type="ARBA" id="ARBA00023002"/>
    </source>
</evidence>
<keyword evidence="2" id="KW-0274">FAD</keyword>
<dbReference type="InterPro" id="IPR050631">
    <property type="entry name" value="PheA/TfdB_FAD_monoxygenase"/>
</dbReference>
<organism evidence="5 6">
    <name type="scientific">Salinomyces thailandicus</name>
    <dbReference type="NCBI Taxonomy" id="706561"/>
    <lineage>
        <taxon>Eukaryota</taxon>
        <taxon>Fungi</taxon>
        <taxon>Dikarya</taxon>
        <taxon>Ascomycota</taxon>
        <taxon>Pezizomycotina</taxon>
        <taxon>Dothideomycetes</taxon>
        <taxon>Dothideomycetidae</taxon>
        <taxon>Mycosphaerellales</taxon>
        <taxon>Teratosphaeriaceae</taxon>
        <taxon>Salinomyces</taxon>
    </lineage>
</organism>
<comment type="caution">
    <text evidence="5">The sequence shown here is derived from an EMBL/GenBank/DDBJ whole genome shotgun (WGS) entry which is preliminary data.</text>
</comment>
<dbReference type="Proteomes" id="UP000308549">
    <property type="component" value="Unassembled WGS sequence"/>
</dbReference>
<keyword evidence="1" id="KW-0285">Flavoprotein</keyword>
<dbReference type="OrthoDB" id="2096480at2759"/>
<gene>
    <name evidence="5" type="ORF">B0A50_08556</name>
</gene>
<dbReference type="Pfam" id="PF01494">
    <property type="entry name" value="FAD_binding_3"/>
    <property type="match status" value="2"/>
</dbReference>
<dbReference type="PRINTS" id="PR00420">
    <property type="entry name" value="RNGMNOXGNASE"/>
</dbReference>